<dbReference type="GO" id="GO:0004519">
    <property type="term" value="F:endonuclease activity"/>
    <property type="evidence" value="ECO:0007669"/>
    <property type="project" value="UniProtKB-KW"/>
</dbReference>
<organism evidence="14">
    <name type="scientific">Turdus naumanni Genomoviridae sp</name>
    <dbReference type="NCBI Taxonomy" id="2814955"/>
    <lineage>
        <taxon>Viruses</taxon>
        <taxon>Monodnaviria</taxon>
        <taxon>Shotokuvirae</taxon>
        <taxon>Cressdnaviricota</taxon>
        <taxon>Repensiviricetes</taxon>
        <taxon>Geplafuvirales</taxon>
        <taxon>Genomoviridae</taxon>
    </lineage>
</organism>
<keyword evidence="9" id="KW-0255">Endonuclease</keyword>
<accession>A0A8A4XDE1</accession>
<keyword evidence="2" id="KW-1048">Host nucleus</keyword>
<keyword evidence="12" id="KW-0238">DNA-binding</keyword>
<dbReference type="PROSITE" id="PS52020">
    <property type="entry name" value="CRESS_DNA_REP"/>
    <property type="match status" value="1"/>
</dbReference>
<evidence type="ECO:0000256" key="6">
    <source>
        <dbReference type="ARBA" id="ARBA00022722"/>
    </source>
</evidence>
<protein>
    <submittedName>
        <fullName evidence="14">Replication-associated protein</fullName>
    </submittedName>
</protein>
<keyword evidence="11" id="KW-0190">Covalent protein-DNA linkage</keyword>
<dbReference type="GO" id="GO:0000166">
    <property type="term" value="F:nucleotide binding"/>
    <property type="evidence" value="ECO:0007669"/>
    <property type="project" value="UniProtKB-KW"/>
</dbReference>
<dbReference type="Pfam" id="PF00799">
    <property type="entry name" value="Gemini_AL1"/>
    <property type="match status" value="1"/>
</dbReference>
<keyword evidence="5" id="KW-0235">DNA replication</keyword>
<comment type="subcellular location">
    <subcellularLocation>
        <location evidence="1">Host nucleus</location>
    </subcellularLocation>
</comment>
<dbReference type="GO" id="GO:0003677">
    <property type="term" value="F:DNA binding"/>
    <property type="evidence" value="ECO:0007669"/>
    <property type="project" value="UniProtKB-KW"/>
</dbReference>
<keyword evidence="3" id="KW-0808">Transferase</keyword>
<evidence type="ECO:0000256" key="12">
    <source>
        <dbReference type="ARBA" id="ARBA00023125"/>
    </source>
</evidence>
<evidence type="ECO:0000256" key="11">
    <source>
        <dbReference type="ARBA" id="ARBA00023124"/>
    </source>
</evidence>
<evidence type="ECO:0000256" key="3">
    <source>
        <dbReference type="ARBA" id="ARBA00022679"/>
    </source>
</evidence>
<dbReference type="GO" id="GO:0046872">
    <property type="term" value="F:metal ion binding"/>
    <property type="evidence" value="ECO:0007669"/>
    <property type="project" value="UniProtKB-KW"/>
</dbReference>
<dbReference type="GO" id="GO:0016787">
    <property type="term" value="F:hydrolase activity"/>
    <property type="evidence" value="ECO:0007669"/>
    <property type="project" value="UniProtKB-KW"/>
</dbReference>
<evidence type="ECO:0000256" key="5">
    <source>
        <dbReference type="ARBA" id="ARBA00022705"/>
    </source>
</evidence>
<keyword evidence="8" id="KW-0547">Nucleotide-binding</keyword>
<evidence type="ECO:0000256" key="8">
    <source>
        <dbReference type="ARBA" id="ARBA00022741"/>
    </source>
</evidence>
<dbReference type="GO" id="GO:0042025">
    <property type="term" value="C:host cell nucleus"/>
    <property type="evidence" value="ECO:0007669"/>
    <property type="project" value="UniProtKB-SubCell"/>
</dbReference>
<dbReference type="GO" id="GO:0006260">
    <property type="term" value="P:DNA replication"/>
    <property type="evidence" value="ECO:0007669"/>
    <property type="project" value="UniProtKB-KW"/>
</dbReference>
<dbReference type="InterPro" id="IPR049912">
    <property type="entry name" value="CRESS_DNA_REP"/>
</dbReference>
<keyword evidence="4" id="KW-0548">Nucleotidyltransferase</keyword>
<dbReference type="SUPFAM" id="SSF55464">
    <property type="entry name" value="Origin of replication-binding domain, RBD-like"/>
    <property type="match status" value="1"/>
</dbReference>
<evidence type="ECO:0000259" key="13">
    <source>
        <dbReference type="PROSITE" id="PS52020"/>
    </source>
</evidence>
<sequence length="245" mass="27324">MPRAFKFIGEHVLLTFAQSPDLDPEEVVALIRRLGGECIIGRENHADGGIHFHCFVQFKHEFITTDARAFDVGGRHPNVRKMYRTPEKGYDYAIKDGDVVGGTLERPSPREGRSGVGGSSDKWTEIIASETREEFFEAAARLDPKSLCCSFNSLSKYADWKYRVERGPYSTPRGVSIITEGVSGLDDWATTLTSVVYFALMSQSVTAITPYSMTCRVDSNSFTATSFGWGVSHNFTRLISTRVRN</sequence>
<feature type="domain" description="CRESS-DNA virus Rep endonuclease" evidence="13">
    <location>
        <begin position="6"/>
        <end position="109"/>
    </location>
</feature>
<keyword evidence="10" id="KW-0378">Hydrolase</keyword>
<proteinExistence type="predicted"/>
<dbReference type="EMBL" id="MW183016">
    <property type="protein sequence ID" value="QTE03679.1"/>
    <property type="molecule type" value="Genomic_DNA"/>
</dbReference>
<evidence type="ECO:0000256" key="10">
    <source>
        <dbReference type="ARBA" id="ARBA00022801"/>
    </source>
</evidence>
<dbReference type="Gene3D" id="3.40.1310.20">
    <property type="match status" value="1"/>
</dbReference>
<evidence type="ECO:0000256" key="9">
    <source>
        <dbReference type="ARBA" id="ARBA00022759"/>
    </source>
</evidence>
<evidence type="ECO:0000256" key="4">
    <source>
        <dbReference type="ARBA" id="ARBA00022695"/>
    </source>
</evidence>
<reference evidence="14" key="1">
    <citation type="submission" date="2020-10" db="EMBL/GenBank/DDBJ databases">
        <title>CRESS DNA virus dark matter in the feces of wild birds.</title>
        <authorList>
            <person name="Yang S."/>
            <person name="Zhang W."/>
        </authorList>
    </citation>
    <scope>NUCLEOTIDE SEQUENCE</scope>
    <source>
        <strain evidence="14">Thr146gen4</strain>
    </source>
</reference>
<evidence type="ECO:0000313" key="14">
    <source>
        <dbReference type="EMBL" id="QTE03679.1"/>
    </source>
</evidence>
<evidence type="ECO:0000256" key="1">
    <source>
        <dbReference type="ARBA" id="ARBA00004147"/>
    </source>
</evidence>
<evidence type="ECO:0000256" key="7">
    <source>
        <dbReference type="ARBA" id="ARBA00022723"/>
    </source>
</evidence>
<keyword evidence="6" id="KW-0540">Nuclease</keyword>
<evidence type="ECO:0000256" key="2">
    <source>
        <dbReference type="ARBA" id="ARBA00022562"/>
    </source>
</evidence>
<name>A0A8A4XDE1_9VIRU</name>
<dbReference type="GO" id="GO:0016779">
    <property type="term" value="F:nucleotidyltransferase activity"/>
    <property type="evidence" value="ECO:0007669"/>
    <property type="project" value="UniProtKB-KW"/>
</dbReference>
<keyword evidence="7" id="KW-0479">Metal-binding</keyword>